<dbReference type="Proteomes" id="UP000052167">
    <property type="component" value="Unassembled WGS sequence"/>
</dbReference>
<gene>
    <name evidence="1" type="ORF">GV68_08895</name>
</gene>
<reference evidence="1 2" key="1">
    <citation type="submission" date="2014-06" db="EMBL/GenBank/DDBJ databases">
        <title>Rhizobium pelagicum/R2-400B4.</title>
        <authorList>
            <person name="Kimes N.E."/>
            <person name="Lopez-Perez M."/>
        </authorList>
    </citation>
    <scope>NUCLEOTIDE SEQUENCE [LARGE SCALE GENOMIC DNA]</scope>
    <source>
        <strain evidence="1 2">R2-400B4</strain>
    </source>
</reference>
<evidence type="ECO:0000313" key="1">
    <source>
        <dbReference type="EMBL" id="KEQ05636.1"/>
    </source>
</evidence>
<dbReference type="EMBL" id="JOKJ01000019">
    <property type="protein sequence ID" value="KEQ05636.1"/>
    <property type="molecule type" value="Genomic_DNA"/>
</dbReference>
<proteinExistence type="predicted"/>
<dbReference type="RefSeq" id="WP_037189908.1">
    <property type="nucleotide sequence ID" value="NZ_JOKJ01000019.1"/>
</dbReference>
<protein>
    <submittedName>
        <fullName evidence="1">Uncharacterized protein</fullName>
    </submittedName>
</protein>
<sequence>MNEETETKWTHFTISHNRCRLLENRPDKQGNMPIEVEHYGYEVVKFDSLRHIDPKLGQRDVDTLQQFYSWCISNGKALNVRVTVQQYIDLHGVK</sequence>
<comment type="caution">
    <text evidence="1">The sequence shown here is derived from an EMBL/GenBank/DDBJ whole genome shotgun (WGS) entry which is preliminary data.</text>
</comment>
<accession>A0A922NXF8</accession>
<evidence type="ECO:0000313" key="2">
    <source>
        <dbReference type="Proteomes" id="UP000052167"/>
    </source>
</evidence>
<name>A0A922NXF8_9HYPH</name>
<dbReference type="AlphaFoldDB" id="A0A922NXF8"/>
<keyword evidence="2" id="KW-1185">Reference proteome</keyword>
<organism evidence="1 2">
    <name type="scientific">Pseudorhizobium pelagicum</name>
    <dbReference type="NCBI Taxonomy" id="1509405"/>
    <lineage>
        <taxon>Bacteria</taxon>
        <taxon>Pseudomonadati</taxon>
        <taxon>Pseudomonadota</taxon>
        <taxon>Alphaproteobacteria</taxon>
        <taxon>Hyphomicrobiales</taxon>
        <taxon>Rhizobiaceae</taxon>
        <taxon>Rhizobium/Agrobacterium group</taxon>
        <taxon>Pseudorhizobium</taxon>
    </lineage>
</organism>